<keyword evidence="9 12" id="KW-0961">Cell wall biogenesis/degradation</keyword>
<evidence type="ECO:0000256" key="8">
    <source>
        <dbReference type="ARBA" id="ARBA00023136"/>
    </source>
</evidence>
<evidence type="ECO:0000256" key="13">
    <source>
        <dbReference type="SAM" id="MobiDB-lite"/>
    </source>
</evidence>
<dbReference type="InterPro" id="IPR013616">
    <property type="entry name" value="Chitin_synth_N"/>
</dbReference>
<keyword evidence="4 12" id="KW-0328">Glycosyltransferase</keyword>
<gene>
    <name evidence="15" type="ORF">AAE3_LOCUS8310</name>
</gene>
<dbReference type="AlphaFoldDB" id="A0A8S0XUG4"/>
<dbReference type="GO" id="GO:0004100">
    <property type="term" value="F:chitin synthase activity"/>
    <property type="evidence" value="ECO:0007669"/>
    <property type="project" value="UniProtKB-UniRule"/>
</dbReference>
<feature type="domain" description="Chitin synthase N-terminal" evidence="14">
    <location>
        <begin position="207"/>
        <end position="275"/>
    </location>
</feature>
<keyword evidence="8 12" id="KW-0472">Membrane</keyword>
<dbReference type="InterPro" id="IPR004835">
    <property type="entry name" value="Chitin_synth"/>
</dbReference>
<keyword evidence="16" id="KW-1185">Reference proteome</keyword>
<feature type="compositionally biased region" description="Pro residues" evidence="13">
    <location>
        <begin position="61"/>
        <end position="82"/>
    </location>
</feature>
<reference evidence="15 16" key="1">
    <citation type="submission" date="2020-01" db="EMBL/GenBank/DDBJ databases">
        <authorList>
            <person name="Gupta K D."/>
        </authorList>
    </citation>
    <scope>NUCLEOTIDE SEQUENCE [LARGE SCALE GENOMIC DNA]</scope>
</reference>
<dbReference type="EMBL" id="CACVBS010000052">
    <property type="protein sequence ID" value="CAA7266051.1"/>
    <property type="molecule type" value="Genomic_DNA"/>
</dbReference>
<comment type="subcellular location">
    <subcellularLocation>
        <location evidence="1 12">Cell membrane</location>
        <topology evidence="1 12">Multi-pass membrane protein</topology>
    </subcellularLocation>
</comment>
<evidence type="ECO:0000256" key="4">
    <source>
        <dbReference type="ARBA" id="ARBA00022676"/>
    </source>
</evidence>
<dbReference type="Proteomes" id="UP000467700">
    <property type="component" value="Unassembled WGS sequence"/>
</dbReference>
<evidence type="ECO:0000256" key="6">
    <source>
        <dbReference type="ARBA" id="ARBA00022692"/>
    </source>
</evidence>
<evidence type="ECO:0000256" key="10">
    <source>
        <dbReference type="ARBA" id="ARBA00024009"/>
    </source>
</evidence>
<keyword evidence="6 12" id="KW-0812">Transmembrane</keyword>
<evidence type="ECO:0000256" key="5">
    <source>
        <dbReference type="ARBA" id="ARBA00022679"/>
    </source>
</evidence>
<feature type="transmembrane region" description="Helical" evidence="12">
    <location>
        <begin position="862"/>
        <end position="879"/>
    </location>
</feature>
<feature type="transmembrane region" description="Helical" evidence="12">
    <location>
        <begin position="610"/>
        <end position="630"/>
    </location>
</feature>
<evidence type="ECO:0000256" key="2">
    <source>
        <dbReference type="ARBA" id="ARBA00012543"/>
    </source>
</evidence>
<feature type="transmembrane region" description="Helical" evidence="12">
    <location>
        <begin position="650"/>
        <end position="672"/>
    </location>
</feature>
<accession>A0A8S0XUG4</accession>
<comment type="catalytic activity">
    <reaction evidence="11 12">
        <text>[(1-&gt;4)-N-acetyl-beta-D-glucosaminyl](n) + UDP-N-acetyl-alpha-D-glucosamine = [(1-&gt;4)-N-acetyl-beta-D-glucosaminyl](n+1) + UDP + H(+)</text>
        <dbReference type="Rhea" id="RHEA:16637"/>
        <dbReference type="Rhea" id="RHEA-COMP:9593"/>
        <dbReference type="Rhea" id="RHEA-COMP:9595"/>
        <dbReference type="ChEBI" id="CHEBI:15378"/>
        <dbReference type="ChEBI" id="CHEBI:17029"/>
        <dbReference type="ChEBI" id="CHEBI:57705"/>
        <dbReference type="ChEBI" id="CHEBI:58223"/>
        <dbReference type="EC" id="2.4.1.16"/>
    </reaction>
</comment>
<feature type="region of interest" description="Disordered" evidence="13">
    <location>
        <begin position="1"/>
        <end position="167"/>
    </location>
</feature>
<evidence type="ECO:0000259" key="14">
    <source>
        <dbReference type="Pfam" id="PF08407"/>
    </source>
</evidence>
<evidence type="ECO:0000256" key="12">
    <source>
        <dbReference type="RuleBase" id="RU366040"/>
    </source>
</evidence>
<comment type="function">
    <text evidence="10 12">Polymerizes chitin, a structural polymer of the cell wall and septum, by transferring the sugar moiety of UDP-GlcNAc to the non-reducing end of the growing chitin polymer.</text>
</comment>
<protein>
    <recommendedName>
        <fullName evidence="2 12">Chitin synthase</fullName>
        <ecNumber evidence="2 12">2.4.1.16</ecNumber>
    </recommendedName>
</protein>
<proteinExistence type="inferred from homology"/>
<sequence>MSRYPEADEAQHRHYNDSFAPYPSTTPNPYDQYEAQPNPYDRQQQTPAPYGVGTPLHDPFNPVPHNPYSSPPPPPPPPPTIYPPAGFTSYPPGTPMQHPASPPPTQQAYSPPPPNTLMPPSSVGFITPSPSTPSGYRPSMYDQQDDQDLGETGDMPLLRRDPSSISAMPRFPGNYDDDGDGATIADNQSENNVRYGRIPQRVPRRYKTIKKVELFHGNFVLDNAVPKKLLDMCANRTEREFTHMRYSAATCDPNDFKDSGFTLRQVHYDPPRRTELFIVMTMYNEDEELFCRTMHGVIKNIAHLCKRDRSKTWGKDGWKKVVVCIVSDGRGKINSRTLSVIAAMGAYQEGVAKTKIGKQDVTAHIYEYTTQISVNPSLKIEGAEKGVVPVQLIFCLKEKNQKKINSHRWFFNAFGAILQPNVCVLLDVGTMPGPTSIYHLWKAFDINSNVGGACGEIVALKGKYGTNLINPLVAAQNFEYKMSNILDKPLESVFGYITVLPGAFSAYRYIALQNDASGEGPLQKYFLGETMHGAGADIFTANMYLAEDRILCWELVSKRDCAWILHYVKSAYAVTDVPDQVPELISQLHFHYLYRSSHSFVRKAWIHVEMVYQMFNLIFSWFALANYYIAFSILSESMEDPTFNLKGINVANIILNYFYLGLLIMCFILSLGNRPQGSKWGYTMALIGFAIITIYMTVAAFLLAFKGIQNLAKAEGPLTLGDIFTNTIFRNIVLSLLATLGLYIIASLIFFEPWHMITSFIQYLLMAPSYINVLNVYAFANVHDVSWGTKGDNTVAKDLGTVTTGKGKAGEVEVNIPTDEKDINALYEDAIHVLNTKPPKAEPKVDKSTQQEDYYRTFRTNVLLAWVLTNALLGAAITSTNDKASDGGANNAVKGYMAFLLYSVAGLAFVRFVGSSAYMIIRLFAGE</sequence>
<name>A0A8S0XUG4_CYCAE</name>
<dbReference type="GO" id="GO:0030428">
    <property type="term" value="C:cell septum"/>
    <property type="evidence" value="ECO:0007669"/>
    <property type="project" value="TreeGrafter"/>
</dbReference>
<evidence type="ECO:0000256" key="9">
    <source>
        <dbReference type="ARBA" id="ARBA00023316"/>
    </source>
</evidence>
<evidence type="ECO:0000313" key="16">
    <source>
        <dbReference type="Proteomes" id="UP000467700"/>
    </source>
</evidence>
<feature type="compositionally biased region" description="Basic and acidic residues" evidence="13">
    <location>
        <begin position="1"/>
        <end position="16"/>
    </location>
</feature>
<keyword evidence="7 12" id="KW-1133">Transmembrane helix</keyword>
<keyword evidence="5 12" id="KW-0808">Transferase</keyword>
<feature type="compositionally biased region" description="Pro residues" evidence="13">
    <location>
        <begin position="100"/>
        <end position="117"/>
    </location>
</feature>
<dbReference type="GO" id="GO:0071555">
    <property type="term" value="P:cell wall organization"/>
    <property type="evidence" value="ECO:0007669"/>
    <property type="project" value="UniProtKB-KW"/>
</dbReference>
<comment type="similarity">
    <text evidence="12">Belongs to the chitin synthase family.</text>
</comment>
<feature type="transmembrane region" description="Helical" evidence="12">
    <location>
        <begin position="728"/>
        <end position="751"/>
    </location>
</feature>
<dbReference type="EC" id="2.4.1.16" evidence="2 12"/>
<dbReference type="GO" id="GO:0005886">
    <property type="term" value="C:plasma membrane"/>
    <property type="evidence" value="ECO:0007669"/>
    <property type="project" value="UniProtKB-SubCell"/>
</dbReference>
<keyword evidence="3 12" id="KW-1003">Cell membrane</keyword>
<evidence type="ECO:0000256" key="3">
    <source>
        <dbReference type="ARBA" id="ARBA00022475"/>
    </source>
</evidence>
<dbReference type="PANTHER" id="PTHR22914:SF9">
    <property type="entry name" value="CHITIN SYNTHASE 1"/>
    <property type="match status" value="1"/>
</dbReference>
<dbReference type="OrthoDB" id="26569at2759"/>
<dbReference type="GO" id="GO:0006031">
    <property type="term" value="P:chitin biosynthetic process"/>
    <property type="evidence" value="ECO:0007669"/>
    <property type="project" value="UniProtKB-UniRule"/>
</dbReference>
<dbReference type="Pfam" id="PF01644">
    <property type="entry name" value="Chitin_synth_1"/>
    <property type="match status" value="1"/>
</dbReference>
<dbReference type="PANTHER" id="PTHR22914">
    <property type="entry name" value="CHITIN SYNTHASE"/>
    <property type="match status" value="1"/>
</dbReference>
<feature type="transmembrane region" description="Helical" evidence="12">
    <location>
        <begin position="899"/>
        <end position="921"/>
    </location>
</feature>
<evidence type="ECO:0000313" key="15">
    <source>
        <dbReference type="EMBL" id="CAA7266051.1"/>
    </source>
</evidence>
<organism evidence="15 16">
    <name type="scientific">Cyclocybe aegerita</name>
    <name type="common">Black poplar mushroom</name>
    <name type="synonym">Agrocybe aegerita</name>
    <dbReference type="NCBI Taxonomy" id="1973307"/>
    <lineage>
        <taxon>Eukaryota</taxon>
        <taxon>Fungi</taxon>
        <taxon>Dikarya</taxon>
        <taxon>Basidiomycota</taxon>
        <taxon>Agaricomycotina</taxon>
        <taxon>Agaricomycetes</taxon>
        <taxon>Agaricomycetidae</taxon>
        <taxon>Agaricales</taxon>
        <taxon>Agaricineae</taxon>
        <taxon>Bolbitiaceae</taxon>
        <taxon>Cyclocybe</taxon>
    </lineage>
</organism>
<comment type="caution">
    <text evidence="15">The sequence shown here is derived from an EMBL/GenBank/DDBJ whole genome shotgun (WGS) entry which is preliminary data.</text>
</comment>
<feature type="transmembrane region" description="Helical" evidence="12">
    <location>
        <begin position="684"/>
        <end position="708"/>
    </location>
</feature>
<dbReference type="CDD" id="cd04190">
    <property type="entry name" value="Chitin_synth_C"/>
    <property type="match status" value="1"/>
</dbReference>
<dbReference type="Pfam" id="PF08407">
    <property type="entry name" value="Chitin_synth_1N"/>
    <property type="match status" value="1"/>
</dbReference>
<evidence type="ECO:0000256" key="7">
    <source>
        <dbReference type="ARBA" id="ARBA00022989"/>
    </source>
</evidence>
<evidence type="ECO:0000256" key="1">
    <source>
        <dbReference type="ARBA" id="ARBA00004651"/>
    </source>
</evidence>
<evidence type="ECO:0000256" key="11">
    <source>
        <dbReference type="ARBA" id="ARBA00048014"/>
    </source>
</evidence>